<reference evidence="2 3" key="1">
    <citation type="journal article" date="2011" name="Front. Microbiol.">
        <title>Genomic signatures of strain selection and enhancement in Bacillus atrophaeus var. globigii, a historical biowarfare simulant.</title>
        <authorList>
            <person name="Gibbons H.S."/>
            <person name="Broomall S.M."/>
            <person name="McNew L.A."/>
            <person name="Daligault H."/>
            <person name="Chapman C."/>
            <person name="Bruce D."/>
            <person name="Karavis M."/>
            <person name="Krepps M."/>
            <person name="McGregor P.A."/>
            <person name="Hong C."/>
            <person name="Park K.H."/>
            <person name="Akmal A."/>
            <person name="Feldman A."/>
            <person name="Lin J.S."/>
            <person name="Chang W.E."/>
            <person name="Higgs B.W."/>
            <person name="Demirev P."/>
            <person name="Lindquist J."/>
            <person name="Liem A."/>
            <person name="Fochler E."/>
            <person name="Read T.D."/>
            <person name="Tapia R."/>
            <person name="Johnson S."/>
            <person name="Bishop-Lilly K.A."/>
            <person name="Detter C."/>
            <person name="Han C."/>
            <person name="Sozhamannan S."/>
            <person name="Rosenzweig C.N."/>
            <person name="Skowronski E.W."/>
        </authorList>
    </citation>
    <scope>NUCLEOTIDE SEQUENCE [LARGE SCALE GENOMIC DNA]</scope>
    <source>
        <strain evidence="2 3">CC-PW-9</strain>
    </source>
</reference>
<dbReference type="OrthoDB" id="142078at2"/>
<gene>
    <name evidence="2" type="ORF">CWI84_01120</name>
</gene>
<dbReference type="InterPro" id="IPR017438">
    <property type="entry name" value="ATP-NAD_kinase_N"/>
</dbReference>
<dbReference type="Proteomes" id="UP000287996">
    <property type="component" value="Unassembled WGS sequence"/>
</dbReference>
<proteinExistence type="predicted"/>
<sequence length="290" mass="32207">MTTLQVAGPALQAKRLAHADQQKLQANGDVRAFFTSANGLEDKAALRSLLNDCEAVWVYGGDGTLHAVINALGNNRPVITLVACGSGNDTAAGLGLADNDWRWLPQSTVVLSAIAEIDGIRFINSAGIGLSPQVNNNIPRVVKRLLQKLGIAHLSYAIGLLVWLFNQRSVQFNGKAMLAVTWHIGPRFGGGFYLAEDTDRQRQSVTQVAVEKISRWQQCRLICAVLRRRYPRQWLTEQVQEQEQPLLSDATMVEMDGETYHLSPKHLRILPQPARFRVPIHSQNNDRTEQ</sequence>
<comment type="caution">
    <text evidence="2">The sequence shown here is derived from an EMBL/GenBank/DDBJ whole genome shotgun (WGS) entry which is preliminary data.</text>
</comment>
<protein>
    <recommendedName>
        <fullName evidence="1">DAGKc domain-containing protein</fullName>
    </recommendedName>
</protein>
<dbReference type="AlphaFoldDB" id="A0A432ZU98"/>
<name>A0A432ZU98_9GAMM</name>
<dbReference type="RefSeq" id="WP_126840733.1">
    <property type="nucleotide sequence ID" value="NZ_PIQH01000001.1"/>
</dbReference>
<dbReference type="InterPro" id="IPR016064">
    <property type="entry name" value="NAD/diacylglycerol_kinase_sf"/>
</dbReference>
<dbReference type="InterPro" id="IPR001206">
    <property type="entry name" value="Diacylglycerol_kinase_cat_dom"/>
</dbReference>
<dbReference type="Pfam" id="PF00781">
    <property type="entry name" value="DAGK_cat"/>
    <property type="match status" value="1"/>
</dbReference>
<dbReference type="Gene3D" id="2.60.200.40">
    <property type="match status" value="1"/>
</dbReference>
<evidence type="ECO:0000313" key="2">
    <source>
        <dbReference type="EMBL" id="RUO81388.1"/>
    </source>
</evidence>
<evidence type="ECO:0000313" key="3">
    <source>
        <dbReference type="Proteomes" id="UP000287996"/>
    </source>
</evidence>
<evidence type="ECO:0000259" key="1">
    <source>
        <dbReference type="PROSITE" id="PS50146"/>
    </source>
</evidence>
<keyword evidence="3" id="KW-1185">Reference proteome</keyword>
<organism evidence="2 3">
    <name type="scientific">Idiomarina tyrosinivorans</name>
    <dbReference type="NCBI Taxonomy" id="1445662"/>
    <lineage>
        <taxon>Bacteria</taxon>
        <taxon>Pseudomonadati</taxon>
        <taxon>Pseudomonadota</taxon>
        <taxon>Gammaproteobacteria</taxon>
        <taxon>Alteromonadales</taxon>
        <taxon>Idiomarinaceae</taxon>
        <taxon>Idiomarina</taxon>
    </lineage>
</organism>
<dbReference type="GO" id="GO:0016301">
    <property type="term" value="F:kinase activity"/>
    <property type="evidence" value="ECO:0007669"/>
    <property type="project" value="InterPro"/>
</dbReference>
<dbReference type="EMBL" id="PIQH01000001">
    <property type="protein sequence ID" value="RUO81388.1"/>
    <property type="molecule type" value="Genomic_DNA"/>
</dbReference>
<dbReference type="PROSITE" id="PS50146">
    <property type="entry name" value="DAGK"/>
    <property type="match status" value="1"/>
</dbReference>
<feature type="domain" description="DAGKc" evidence="1">
    <location>
        <begin position="1"/>
        <end position="100"/>
    </location>
</feature>
<dbReference type="Gene3D" id="3.40.50.10330">
    <property type="entry name" value="Probable inorganic polyphosphate/atp-NAD kinase, domain 1"/>
    <property type="match status" value="1"/>
</dbReference>
<accession>A0A432ZU98</accession>
<dbReference type="SUPFAM" id="SSF111331">
    <property type="entry name" value="NAD kinase/diacylglycerol kinase-like"/>
    <property type="match status" value="1"/>
</dbReference>